<comment type="caution">
    <text evidence="3">The sequence shown here is derived from an EMBL/GenBank/DDBJ whole genome shotgun (WGS) entry which is preliminary data.</text>
</comment>
<sequence>MWVLNRLLKITFLTLVNCYFLSSIAVAQVDERHFTINANTPSYNVLVQKAETLAKQSIKQAFQENSTLESVTIMILGERGGQTVPILRARVTRSQWQANSDISELTRYFPPSESLLGYNEPTSTQSASPSASGSRTRPQPNTQQTRSQPSTSPVPPSPPTQTTSQSTSPQTQPNDSESPNIIRLEPRSTPRRNPQANDPGFRDD</sequence>
<name>U7QHU5_9CYAN</name>
<feature type="region of interest" description="Disordered" evidence="1">
    <location>
        <begin position="113"/>
        <end position="204"/>
    </location>
</feature>
<dbReference type="EMBL" id="AUZM01000021">
    <property type="protein sequence ID" value="ERT07453.1"/>
    <property type="molecule type" value="Genomic_DNA"/>
</dbReference>
<proteinExistence type="predicted"/>
<gene>
    <name evidence="3" type="ORF">M595_2566</name>
</gene>
<evidence type="ECO:0000313" key="3">
    <source>
        <dbReference type="EMBL" id="ERT07453.1"/>
    </source>
</evidence>
<keyword evidence="4" id="KW-1185">Reference proteome</keyword>
<dbReference type="Proteomes" id="UP000017127">
    <property type="component" value="Unassembled WGS sequence"/>
</dbReference>
<protein>
    <submittedName>
        <fullName evidence="3">Uncharacterized protein</fullName>
    </submittedName>
</protein>
<accession>U7QHU5</accession>
<evidence type="ECO:0000256" key="2">
    <source>
        <dbReference type="SAM" id="SignalP"/>
    </source>
</evidence>
<reference evidence="3 4" key="1">
    <citation type="journal article" date="2013" name="Front. Microbiol.">
        <title>Comparative genomic analyses of the cyanobacterium, Lyngbya aestuarii BL J, a powerful hydrogen producer.</title>
        <authorList>
            <person name="Kothari A."/>
            <person name="Vaughn M."/>
            <person name="Garcia-Pichel F."/>
        </authorList>
    </citation>
    <scope>NUCLEOTIDE SEQUENCE [LARGE SCALE GENOMIC DNA]</scope>
    <source>
        <strain evidence="3 4">BL J</strain>
    </source>
</reference>
<dbReference type="AlphaFoldDB" id="U7QHU5"/>
<keyword evidence="2" id="KW-0732">Signal</keyword>
<feature type="signal peptide" evidence="2">
    <location>
        <begin position="1"/>
        <end position="27"/>
    </location>
</feature>
<feature type="compositionally biased region" description="Low complexity" evidence="1">
    <location>
        <begin position="160"/>
        <end position="173"/>
    </location>
</feature>
<feature type="compositionally biased region" description="Low complexity" evidence="1">
    <location>
        <begin position="121"/>
        <end position="151"/>
    </location>
</feature>
<evidence type="ECO:0000256" key="1">
    <source>
        <dbReference type="SAM" id="MobiDB-lite"/>
    </source>
</evidence>
<organism evidence="3 4">
    <name type="scientific">Lyngbya aestuarii BL J</name>
    <dbReference type="NCBI Taxonomy" id="1348334"/>
    <lineage>
        <taxon>Bacteria</taxon>
        <taxon>Bacillati</taxon>
        <taxon>Cyanobacteriota</taxon>
        <taxon>Cyanophyceae</taxon>
        <taxon>Oscillatoriophycideae</taxon>
        <taxon>Oscillatoriales</taxon>
        <taxon>Microcoleaceae</taxon>
        <taxon>Lyngbya</taxon>
    </lineage>
</organism>
<dbReference type="OrthoDB" id="422741at2"/>
<evidence type="ECO:0000313" key="4">
    <source>
        <dbReference type="Proteomes" id="UP000017127"/>
    </source>
</evidence>
<feature type="chain" id="PRO_5004687684" evidence="2">
    <location>
        <begin position="28"/>
        <end position="204"/>
    </location>
</feature>
<dbReference type="RefSeq" id="WP_023066294.1">
    <property type="nucleotide sequence ID" value="NZ_AUZM01000021.1"/>
</dbReference>